<comment type="caution">
    <text evidence="2">The sequence shown here is derived from an EMBL/GenBank/DDBJ whole genome shotgun (WGS) entry which is preliminary data.</text>
</comment>
<reference evidence="2 3" key="1">
    <citation type="submission" date="2024-07" db="EMBL/GenBank/DDBJ databases">
        <title>Enhanced genomic and transcriptomic resources for Trichinella pseudospiralis and T. spiralis underpin the discovery of pronounced molecular differences between stages and species.</title>
        <authorList>
            <person name="Pasi K.K."/>
            <person name="La Rosa G."/>
            <person name="Gomez-Morales M.A."/>
            <person name="Tosini F."/>
            <person name="Sumanam S."/>
            <person name="Young N.D."/>
            <person name="Chang B.C."/>
            <person name="Robin G.B."/>
        </authorList>
    </citation>
    <scope>NUCLEOTIDE SEQUENCE [LARGE SCALE GENOMIC DNA]</scope>
    <source>
        <strain evidence="2">ISS534</strain>
    </source>
</reference>
<name>A0ABR3KJC9_TRISP</name>
<gene>
    <name evidence="2" type="ORF">TSPI_05784</name>
</gene>
<feature type="domain" description="Apple" evidence="1">
    <location>
        <begin position="138"/>
        <end position="218"/>
    </location>
</feature>
<keyword evidence="3" id="KW-1185">Reference proteome</keyword>
<feature type="domain" description="Apple" evidence="1">
    <location>
        <begin position="950"/>
        <end position="1028"/>
    </location>
</feature>
<dbReference type="EMBL" id="JBEUSY010000340">
    <property type="protein sequence ID" value="KAL1237510.1"/>
    <property type="molecule type" value="Genomic_DNA"/>
</dbReference>
<evidence type="ECO:0000259" key="1">
    <source>
        <dbReference type="PROSITE" id="PS50948"/>
    </source>
</evidence>
<dbReference type="SUPFAM" id="SSF57414">
    <property type="entry name" value="Hairpin loop containing domain-like"/>
    <property type="match status" value="1"/>
</dbReference>
<evidence type="ECO:0000313" key="2">
    <source>
        <dbReference type="EMBL" id="KAL1237510.1"/>
    </source>
</evidence>
<dbReference type="PROSITE" id="PS50948">
    <property type="entry name" value="PAN"/>
    <property type="match status" value="2"/>
</dbReference>
<protein>
    <submittedName>
        <fullName evidence="2">Isoleucine--tRNA ligase</fullName>
    </submittedName>
</protein>
<dbReference type="InterPro" id="IPR003609">
    <property type="entry name" value="Pan_app"/>
</dbReference>
<evidence type="ECO:0000313" key="3">
    <source>
        <dbReference type="Proteomes" id="UP001558632"/>
    </source>
</evidence>
<sequence>MQALGYYRQIYVPSIDRFCLLETMNVNEAEVQDFLLYRFNSTLENCVSNCFSYFILDICDVFSFNTKKRICSRYRSLKNLTFFNTESVDDSEFYTLVNCTEAYLAGNAVDSFINEETEIETDFNKTKVIPLKFLREVCTIERFPFADSIKAIRITLMYPRTMEMCLAQCRMSFSTVACNAFLFSLAEESCVLLHYNDVPKTQNKIRKSSSHFYKILNCDYDENDSGTELADALISFPSPHSSDSQSSSLEFEELQQSEEVAINSMNLNLVQSPEAPSISSYVNTKVETVKLYAFYEICEIEKANFKTLQGVYSIDINHRIYSLNKCLHLCRREATTINGLPQNFVTVKDGEELVFMIACYNDRIEERLNNPPPMNYYLEEMKKICVVEAYTLQNLSAWAVIANITDVSNIKEGSYIKWLKMSVSYTFGVFSLIMLKQALMLPVQFYIPKLDKICEVESQNLNVELIQNHKVFHFNSTFEHCIGIVFATVYTSRYNIFSYNKEINTCAGYRLHSHQFNTSISTLENEVSVVYALIKCLEVTSDSQFEDINGEEENVDRFLNINIVPVHEKCTAVRLPFSENFQGERYSLTFPNSFTMCFAYCRAFSKNEHCNAVLYSSKENSCLLMRLRNTFSNNSKIMKSAAQLYFLINCEYDTTPVTTDFESFHLVATNETNVYMVTVEHSNMQCEIIKLPLLPTHKNNRVALWAAGTFETCIWFCSPVDEIENICNTVYYSAEEESCLNLNLSEEDLSSNISTNASTSPFMFYIKDCEIGSEIGDREEQEIDDEFDFDFDESSSSSSSENYMVDELPDDLSMYRDLSQDIRMFGEEGVETVYLELVNLHTYYEVCIVQRMNISLLNNAYATNISRPVRFLNECLHFCRATTTNHGCRGVSFLRAERNCQMLFPGSSQLPVSPRAETVRLLGCLKDRENERRGNPDALMYFLEELMLACLIEPYKNTSLNYWKQIGSISHVESFQQCLLICVKAEIPPKCNAVNYSESKDCVLLDRGMHADNYIALPKSVFAAVLFCEPGSIVDLIYSP</sequence>
<accession>A0ABR3KJC9</accession>
<proteinExistence type="predicted"/>
<keyword evidence="2" id="KW-0436">Ligase</keyword>
<organism evidence="2 3">
    <name type="scientific">Trichinella spiralis</name>
    <name type="common">Trichina worm</name>
    <dbReference type="NCBI Taxonomy" id="6334"/>
    <lineage>
        <taxon>Eukaryota</taxon>
        <taxon>Metazoa</taxon>
        <taxon>Ecdysozoa</taxon>
        <taxon>Nematoda</taxon>
        <taxon>Enoplea</taxon>
        <taxon>Dorylaimia</taxon>
        <taxon>Trichinellida</taxon>
        <taxon>Trichinellidae</taxon>
        <taxon>Trichinella</taxon>
    </lineage>
</organism>
<dbReference type="Proteomes" id="UP001558632">
    <property type="component" value="Unassembled WGS sequence"/>
</dbReference>
<dbReference type="GO" id="GO:0016874">
    <property type="term" value="F:ligase activity"/>
    <property type="evidence" value="ECO:0007669"/>
    <property type="project" value="UniProtKB-KW"/>
</dbReference>